<protein>
    <submittedName>
        <fullName evidence="1">Uncharacterized protein</fullName>
    </submittedName>
</protein>
<accession>A0A6S7I5Z7</accession>
<dbReference type="AlphaFoldDB" id="A0A6S7I5Z7"/>
<comment type="caution">
    <text evidence="1">The sequence shown here is derived from an EMBL/GenBank/DDBJ whole genome shotgun (WGS) entry which is preliminary data.</text>
</comment>
<proteinExistence type="predicted"/>
<reference evidence="1" key="1">
    <citation type="submission" date="2020-04" db="EMBL/GenBank/DDBJ databases">
        <authorList>
            <person name="Alioto T."/>
            <person name="Alioto T."/>
            <person name="Gomez Garrido J."/>
        </authorList>
    </citation>
    <scope>NUCLEOTIDE SEQUENCE</scope>
    <source>
        <strain evidence="1">A484AB</strain>
    </source>
</reference>
<dbReference type="OrthoDB" id="3230070at2759"/>
<dbReference type="EMBL" id="CACRXK020007392">
    <property type="protein sequence ID" value="CAB4012133.1"/>
    <property type="molecule type" value="Genomic_DNA"/>
</dbReference>
<gene>
    <name evidence="1" type="ORF">PACLA_8A032304</name>
</gene>
<dbReference type="Proteomes" id="UP001152795">
    <property type="component" value="Unassembled WGS sequence"/>
</dbReference>
<sequence length="108" mass="12587">MSFPIEDIASAKTKIEGNLKLVAAWFFENKLLINPEKTKLLLIGTRQLLGKLLEDRDDNYISWRRDYTNHKCQRPGINPRQLSDIRLPYQKYCIILYGQAMSDKQSKG</sequence>
<name>A0A6S7I5Z7_PARCT</name>
<evidence type="ECO:0000313" key="1">
    <source>
        <dbReference type="EMBL" id="CAB4012133.1"/>
    </source>
</evidence>
<keyword evidence="2" id="KW-1185">Reference proteome</keyword>
<evidence type="ECO:0000313" key="2">
    <source>
        <dbReference type="Proteomes" id="UP001152795"/>
    </source>
</evidence>
<organism evidence="1 2">
    <name type="scientific">Paramuricea clavata</name>
    <name type="common">Red gorgonian</name>
    <name type="synonym">Violescent sea-whip</name>
    <dbReference type="NCBI Taxonomy" id="317549"/>
    <lineage>
        <taxon>Eukaryota</taxon>
        <taxon>Metazoa</taxon>
        <taxon>Cnidaria</taxon>
        <taxon>Anthozoa</taxon>
        <taxon>Octocorallia</taxon>
        <taxon>Malacalcyonacea</taxon>
        <taxon>Plexauridae</taxon>
        <taxon>Paramuricea</taxon>
    </lineage>
</organism>